<protein>
    <submittedName>
        <fullName evidence="6">1-acyl-sn-glycerol-3-phosphate acyltransferase</fullName>
    </submittedName>
</protein>
<dbReference type="RefSeq" id="WP_127786283.1">
    <property type="nucleotide sequence ID" value="NZ_SACL01000001.1"/>
</dbReference>
<dbReference type="SUPFAM" id="SSF69593">
    <property type="entry name" value="Glycerol-3-phosphate (1)-acyltransferase"/>
    <property type="match status" value="1"/>
</dbReference>
<sequence>MLRSILFNIAFFGATTVLCLVSLPLMLLPRGAFMAMLAFYARLVEGMLAVICGLRVRVEGMENLPAGPVLIASKHQSAFDTVFWLSRLPDPCYVLKAELMKIPVWGWLARHSKMVAVDRSGGASALKQMVRDAEAALADNRQIVIFPEGTRTAPGERVAYQPGVAALASALKVAVVPVATDSGLFWGRNAFAKRGGTLTVSVLPPIPAGTPRAALMRGLEEAIEAETARLLARPTA</sequence>
<keyword evidence="3 6" id="KW-0012">Acyltransferase</keyword>
<accession>A0A437MP13</accession>
<dbReference type="OrthoDB" id="5290997at2"/>
<organism evidence="6 7">
    <name type="scientific">Rhodovarius crocodyli</name>
    <dbReference type="NCBI Taxonomy" id="1979269"/>
    <lineage>
        <taxon>Bacteria</taxon>
        <taxon>Pseudomonadati</taxon>
        <taxon>Pseudomonadota</taxon>
        <taxon>Alphaproteobacteria</taxon>
        <taxon>Acetobacterales</taxon>
        <taxon>Roseomonadaceae</taxon>
        <taxon>Rhodovarius</taxon>
    </lineage>
</organism>
<comment type="caution">
    <text evidence="6">The sequence shown here is derived from an EMBL/GenBank/DDBJ whole genome shotgun (WGS) entry which is preliminary data.</text>
</comment>
<evidence type="ECO:0000259" key="5">
    <source>
        <dbReference type="SMART" id="SM00563"/>
    </source>
</evidence>
<dbReference type="PANTHER" id="PTHR10434">
    <property type="entry name" value="1-ACYL-SN-GLYCEROL-3-PHOSPHATE ACYLTRANSFERASE"/>
    <property type="match status" value="1"/>
</dbReference>
<evidence type="ECO:0000256" key="1">
    <source>
        <dbReference type="ARBA" id="ARBA00005189"/>
    </source>
</evidence>
<keyword evidence="4" id="KW-1133">Transmembrane helix</keyword>
<proteinExistence type="predicted"/>
<dbReference type="Pfam" id="PF01553">
    <property type="entry name" value="Acyltransferase"/>
    <property type="match status" value="1"/>
</dbReference>
<evidence type="ECO:0000256" key="3">
    <source>
        <dbReference type="ARBA" id="ARBA00023315"/>
    </source>
</evidence>
<dbReference type="Proteomes" id="UP000282957">
    <property type="component" value="Unassembled WGS sequence"/>
</dbReference>
<keyword evidence="4" id="KW-0812">Transmembrane</keyword>
<dbReference type="EMBL" id="SACL01000001">
    <property type="protein sequence ID" value="RVT99388.1"/>
    <property type="molecule type" value="Genomic_DNA"/>
</dbReference>
<dbReference type="GO" id="GO:0003841">
    <property type="term" value="F:1-acylglycerol-3-phosphate O-acyltransferase activity"/>
    <property type="evidence" value="ECO:0007669"/>
    <property type="project" value="TreeGrafter"/>
</dbReference>
<keyword evidence="7" id="KW-1185">Reference proteome</keyword>
<evidence type="ECO:0000313" key="7">
    <source>
        <dbReference type="Proteomes" id="UP000282957"/>
    </source>
</evidence>
<dbReference type="SMART" id="SM00563">
    <property type="entry name" value="PlsC"/>
    <property type="match status" value="1"/>
</dbReference>
<dbReference type="PANTHER" id="PTHR10434:SF40">
    <property type="entry name" value="1-ACYL-SN-GLYCEROL-3-PHOSPHATE ACYLTRANSFERASE"/>
    <property type="match status" value="1"/>
</dbReference>
<keyword evidence="4" id="KW-0472">Membrane</keyword>
<gene>
    <name evidence="6" type="ORF">EOD42_04680</name>
</gene>
<keyword evidence="2 6" id="KW-0808">Transferase</keyword>
<dbReference type="GO" id="GO:0006654">
    <property type="term" value="P:phosphatidic acid biosynthetic process"/>
    <property type="evidence" value="ECO:0007669"/>
    <property type="project" value="TreeGrafter"/>
</dbReference>
<name>A0A437MP13_9PROT</name>
<dbReference type="CDD" id="cd07989">
    <property type="entry name" value="LPLAT_AGPAT-like"/>
    <property type="match status" value="1"/>
</dbReference>
<dbReference type="AlphaFoldDB" id="A0A437MP13"/>
<feature type="transmembrane region" description="Helical" evidence="4">
    <location>
        <begin position="5"/>
        <end position="27"/>
    </location>
</feature>
<evidence type="ECO:0000256" key="2">
    <source>
        <dbReference type="ARBA" id="ARBA00022679"/>
    </source>
</evidence>
<dbReference type="InterPro" id="IPR002123">
    <property type="entry name" value="Plipid/glycerol_acylTrfase"/>
</dbReference>
<comment type="pathway">
    <text evidence="1">Lipid metabolism.</text>
</comment>
<feature type="transmembrane region" description="Helical" evidence="4">
    <location>
        <begin position="33"/>
        <end position="54"/>
    </location>
</feature>
<evidence type="ECO:0000313" key="6">
    <source>
        <dbReference type="EMBL" id="RVT99388.1"/>
    </source>
</evidence>
<reference evidence="6 7" key="1">
    <citation type="submission" date="2019-01" db="EMBL/GenBank/DDBJ databases">
        <authorList>
            <person name="Chen W.-M."/>
        </authorList>
    </citation>
    <scope>NUCLEOTIDE SEQUENCE [LARGE SCALE GENOMIC DNA]</scope>
    <source>
        <strain evidence="6 7">CCP-6</strain>
    </source>
</reference>
<evidence type="ECO:0000256" key="4">
    <source>
        <dbReference type="SAM" id="Phobius"/>
    </source>
</evidence>
<feature type="domain" description="Phospholipid/glycerol acyltransferase" evidence="5">
    <location>
        <begin position="69"/>
        <end position="183"/>
    </location>
</feature>